<dbReference type="AlphaFoldDB" id="A0A182T2U3"/>
<organism evidence="1 2">
    <name type="scientific">Anopheles maculatus</name>
    <dbReference type="NCBI Taxonomy" id="74869"/>
    <lineage>
        <taxon>Eukaryota</taxon>
        <taxon>Metazoa</taxon>
        <taxon>Ecdysozoa</taxon>
        <taxon>Arthropoda</taxon>
        <taxon>Hexapoda</taxon>
        <taxon>Insecta</taxon>
        <taxon>Pterygota</taxon>
        <taxon>Neoptera</taxon>
        <taxon>Endopterygota</taxon>
        <taxon>Diptera</taxon>
        <taxon>Nematocera</taxon>
        <taxon>Culicoidea</taxon>
        <taxon>Culicidae</taxon>
        <taxon>Anophelinae</taxon>
        <taxon>Anopheles</taxon>
        <taxon>Anopheles maculatus group</taxon>
    </lineage>
</organism>
<reference evidence="1" key="2">
    <citation type="submission" date="2020-05" db="UniProtKB">
        <authorList>
            <consortium name="EnsemblMetazoa"/>
        </authorList>
    </citation>
    <scope>IDENTIFICATION</scope>
    <source>
        <strain evidence="1">maculatus3</strain>
    </source>
</reference>
<proteinExistence type="predicted"/>
<accession>A0A182T2U3</accession>
<keyword evidence="2" id="KW-1185">Reference proteome</keyword>
<sequence>MPPFQGRLLNVTTPQAPATQNYQLVSVGAIRPVASSTLTSSPTTTTLQLSEIQTKPNAHPTTEPAAGAVAAAVSPPVNGSLIDLTDEDDTTTLAMHVKRAKTCAAPSMPSSTLQPIASNQLIRIQHRINAVEGGGSVGETVVSTVVTSSSGGLISQYNNSPMVRVSQNANRANNAAPVLQPIRHPIYNSNLHRLPASTGKLFYVYIFS</sequence>
<dbReference type="Proteomes" id="UP000075901">
    <property type="component" value="Unassembled WGS sequence"/>
</dbReference>
<name>A0A182T2U3_9DIPT</name>
<protein>
    <submittedName>
        <fullName evidence="1">Uncharacterized protein</fullName>
    </submittedName>
</protein>
<evidence type="ECO:0000313" key="1">
    <source>
        <dbReference type="EnsemblMetazoa" id="AMAM018471-PA"/>
    </source>
</evidence>
<dbReference type="VEuPathDB" id="VectorBase:AMAM018471"/>
<dbReference type="EnsemblMetazoa" id="AMAM018471-RA">
    <property type="protein sequence ID" value="AMAM018471-PA"/>
    <property type="gene ID" value="AMAM018471"/>
</dbReference>
<evidence type="ECO:0000313" key="2">
    <source>
        <dbReference type="Proteomes" id="UP000075901"/>
    </source>
</evidence>
<reference evidence="2" key="1">
    <citation type="submission" date="2013-09" db="EMBL/GenBank/DDBJ databases">
        <title>The Genome Sequence of Anopheles maculatus species B.</title>
        <authorList>
            <consortium name="The Broad Institute Genomics Platform"/>
            <person name="Neafsey D.E."/>
            <person name="Besansky N."/>
            <person name="Howell P."/>
            <person name="Walton C."/>
            <person name="Young S.K."/>
            <person name="Zeng Q."/>
            <person name="Gargeya S."/>
            <person name="Fitzgerald M."/>
            <person name="Haas B."/>
            <person name="Abouelleil A."/>
            <person name="Allen A.W."/>
            <person name="Alvarado L."/>
            <person name="Arachchi H.M."/>
            <person name="Berlin A.M."/>
            <person name="Chapman S.B."/>
            <person name="Gainer-Dewar J."/>
            <person name="Goldberg J."/>
            <person name="Griggs A."/>
            <person name="Gujja S."/>
            <person name="Hansen M."/>
            <person name="Howarth C."/>
            <person name="Imamovic A."/>
            <person name="Ireland A."/>
            <person name="Larimer J."/>
            <person name="McCowan C."/>
            <person name="Murphy C."/>
            <person name="Pearson M."/>
            <person name="Poon T.W."/>
            <person name="Priest M."/>
            <person name="Roberts A."/>
            <person name="Saif S."/>
            <person name="Shea T."/>
            <person name="Sisk P."/>
            <person name="Sykes S."/>
            <person name="Wortman J."/>
            <person name="Nusbaum C."/>
            <person name="Birren B."/>
        </authorList>
    </citation>
    <scope>NUCLEOTIDE SEQUENCE [LARGE SCALE GENOMIC DNA]</scope>
    <source>
        <strain evidence="2">maculatus3</strain>
    </source>
</reference>